<dbReference type="Proteomes" id="UP000279962">
    <property type="component" value="Chromosome"/>
</dbReference>
<comment type="subcellular location">
    <subcellularLocation>
        <location evidence="1">Fimbrium</location>
    </subcellularLocation>
</comment>
<evidence type="ECO:0000256" key="2">
    <source>
        <dbReference type="ARBA" id="ARBA00008387"/>
    </source>
</evidence>
<dbReference type="Pfam" id="PF05567">
    <property type="entry name" value="T4P_PilY1"/>
    <property type="match status" value="1"/>
</dbReference>
<keyword evidence="7" id="KW-0732">Signal</keyword>
<keyword evidence="6" id="KW-0281">Fimbrium</keyword>
<dbReference type="RefSeq" id="WP_087554323.1">
    <property type="nucleotide sequence ID" value="NZ_CP033133.1"/>
</dbReference>
<dbReference type="InterPro" id="IPR008707">
    <property type="entry name" value="B-propeller_PilY1"/>
</dbReference>
<comment type="similarity">
    <text evidence="2">Belongs to the PilY1 family.</text>
</comment>
<name>A0A3G2T866_9GAMM</name>
<dbReference type="InterPro" id="IPR036465">
    <property type="entry name" value="vWFA_dom_sf"/>
</dbReference>
<evidence type="ECO:0000259" key="8">
    <source>
        <dbReference type="PROSITE" id="PS50234"/>
    </source>
</evidence>
<dbReference type="AlphaFoldDB" id="A0A3G2T866"/>
<organism evidence="9 10">
    <name type="scientific">Acinetobacter wuhouensis</name>
    <dbReference type="NCBI Taxonomy" id="1879050"/>
    <lineage>
        <taxon>Bacteria</taxon>
        <taxon>Pseudomonadati</taxon>
        <taxon>Pseudomonadota</taxon>
        <taxon>Gammaproteobacteria</taxon>
        <taxon>Moraxellales</taxon>
        <taxon>Moraxellaceae</taxon>
        <taxon>Acinetobacter</taxon>
    </lineage>
</organism>
<reference evidence="9 10" key="1">
    <citation type="submission" date="2018-10" db="EMBL/GenBank/DDBJ databases">
        <title>The complete genome of Acinetobacter wuhouensis strain WCHAW010062.</title>
        <authorList>
            <person name="Hu Y."/>
            <person name="Long H."/>
            <person name="Feng Y."/>
            <person name="Zong Z."/>
        </authorList>
    </citation>
    <scope>NUCLEOTIDE SEQUENCE [LARGE SCALE GENOMIC DNA]</scope>
    <source>
        <strain evidence="9 10">WCHAW010062</strain>
    </source>
</reference>
<dbReference type="SUPFAM" id="SSF50998">
    <property type="entry name" value="Quinoprotein alcohol dehydrogenase-like"/>
    <property type="match status" value="1"/>
</dbReference>
<feature type="chain" id="PRO_5018221980" evidence="7">
    <location>
        <begin position="37"/>
        <end position="1179"/>
    </location>
</feature>
<evidence type="ECO:0000256" key="7">
    <source>
        <dbReference type="SAM" id="SignalP"/>
    </source>
</evidence>
<evidence type="ECO:0000256" key="6">
    <source>
        <dbReference type="ARBA" id="ARBA00023263"/>
    </source>
</evidence>
<feature type="signal peptide" evidence="7">
    <location>
        <begin position="1"/>
        <end position="36"/>
    </location>
</feature>
<accession>A0A3G2T866</accession>
<evidence type="ECO:0000256" key="5">
    <source>
        <dbReference type="ARBA" id="ARBA00022837"/>
    </source>
</evidence>
<evidence type="ECO:0000313" key="9">
    <source>
        <dbReference type="EMBL" id="AYO55807.1"/>
    </source>
</evidence>
<dbReference type="EMBL" id="CP033133">
    <property type="protein sequence ID" value="AYO55807.1"/>
    <property type="molecule type" value="Genomic_DNA"/>
</dbReference>
<dbReference type="PROSITE" id="PS50234">
    <property type="entry name" value="VWFA"/>
    <property type="match status" value="1"/>
</dbReference>
<keyword evidence="5" id="KW-0106">Calcium</keyword>
<dbReference type="Gene3D" id="3.40.50.410">
    <property type="entry name" value="von Willebrand factor, type A domain"/>
    <property type="match status" value="1"/>
</dbReference>
<evidence type="ECO:0000256" key="3">
    <source>
        <dbReference type="ARBA" id="ARBA00022558"/>
    </source>
</evidence>
<dbReference type="InterPro" id="IPR011047">
    <property type="entry name" value="Quinoprotein_ADH-like_sf"/>
</dbReference>
<evidence type="ECO:0000313" key="10">
    <source>
        <dbReference type="Proteomes" id="UP000279962"/>
    </source>
</evidence>
<sequence>MKTSNKKFLSSCRYKILATSIAAISTMLVSTSVTQASDIEIYQDAKSGDITLMFLIDVSGSMDEKDGTGKTRITRVKDAMDALLNGTDKISDDKIIGLSTLGALKWANYNSSNNSNGAIIVPARALGYQVTATKTQRALLLEEINKLTATTSTPTGTSYLETVSYMLGNKGGGGYQNYSRPETKQTTLSSTATNPSYTGYYLSPNSLTQSDDIKKCSGQGIYVLTDGEPNGGNATQNRAREAVGISTGTNSISCSGNWACIQETAQALLDPKRSSKQLKFKTAVVGFGSSFNNVASYDPTKNQAENLAPFLNNNGSKKTNLSNVQEAAYWGIVGEGGWYSGNSTQDVIDSVNDFISNLSKDIPSVTTGSPTIPRDALNPAELQNNAYYQTFQPTPNTNYQLWLGNLKKYLVGDNGVLKGKNSATVFETDGSIKEPTYDDNGNITSAVYDYWAKSTKTNVENSDENTVGSKKFAARGGAWSQMLLGANVENKAERKLLTNRKAVNGSFAGTGALRQVQLTDLTDATYKTDPNRGYLLSLLGYNIDVANLPTTVDQLKALPNLRQMGAVMHSYPLLVTNKGKLEYNKTTKVMESTGREDYVLFGTTQGLLHVVDAETGVEKFAFVPNEMVEKQKDAFRLSSVTTGGLQKLYYGIDGAWSLYTQYVVDNSGNLVVGEGRTTSQQGMQMAYGGLRMGGRSYYALDLSNIDSPKLKFHIDPASKKVYSGDSSTTFSQLQYMGQSWSKPSIGWVNWGGKRKRVMFVGGGYDAGGDDGDAHTNGVKGLYEGYESATYNPSRSKGAGIYMFDADNGDLLWWASDYVTKTSDVDVNTGVISTRSADLKYSVVSEIRTVDRDGDDLIDHLYFGDLGGQLFRIDLDNKQNIKGAVPKDPVKLLTLNAGGKSPRFYDMPGFSLYNQNGTTFAVISQGSGNRSVPLDSYTSSDTTYDYDAIYNIYDKDVARRDLFNRTAGLNTQNLGKTNLGEIKDSNRFANTTLVAPFAETGGWYYRFQNCTAGVDGTLTDCNKYKKQSEKVFGTPLAMNYKLYVSTFDASKPGISGDCGAGVKGESMLTAFCMPFGQCASKLEPSRSVIGVGIHTVTVGGRKGGGTGGEEECVGESCPPVECKDETCPPKAKGNTSATNYCINTSGRIALTVTGGFGNGEATEMCLIPQRWYEKLARKAS</sequence>
<keyword evidence="3" id="KW-1029">Fimbrium biogenesis</keyword>
<keyword evidence="4" id="KW-0479">Metal-binding</keyword>
<dbReference type="GO" id="GO:0046872">
    <property type="term" value="F:metal ion binding"/>
    <property type="evidence" value="ECO:0007669"/>
    <property type="project" value="UniProtKB-KW"/>
</dbReference>
<dbReference type="GO" id="GO:0009289">
    <property type="term" value="C:pilus"/>
    <property type="evidence" value="ECO:0007669"/>
    <property type="project" value="UniProtKB-SubCell"/>
</dbReference>
<dbReference type="InterPro" id="IPR002035">
    <property type="entry name" value="VWF_A"/>
</dbReference>
<evidence type="ECO:0000256" key="4">
    <source>
        <dbReference type="ARBA" id="ARBA00022723"/>
    </source>
</evidence>
<feature type="domain" description="VWFA" evidence="8">
    <location>
        <begin position="51"/>
        <end position="328"/>
    </location>
</feature>
<proteinExistence type="inferred from homology"/>
<gene>
    <name evidence="9" type="ORF">CDG68_20110</name>
</gene>
<evidence type="ECO:0000256" key="1">
    <source>
        <dbReference type="ARBA" id="ARBA00004561"/>
    </source>
</evidence>
<dbReference type="SUPFAM" id="SSF53300">
    <property type="entry name" value="vWA-like"/>
    <property type="match status" value="1"/>
</dbReference>
<protein>
    <submittedName>
        <fullName evidence="9">Pilus assembly protein PilY</fullName>
    </submittedName>
</protein>